<evidence type="ECO:0000313" key="2">
    <source>
        <dbReference type="EMBL" id="CAK7265940.1"/>
    </source>
</evidence>
<dbReference type="InterPro" id="IPR038921">
    <property type="entry name" value="YOR389W-like"/>
</dbReference>
<dbReference type="PANTHER" id="PTHR35204:SF1">
    <property type="entry name" value="ENTEROTOXIN"/>
    <property type="match status" value="1"/>
</dbReference>
<dbReference type="Proteomes" id="UP001642501">
    <property type="component" value="Unassembled WGS sequence"/>
</dbReference>
<name>A0ABP0DCJ1_9PEZI</name>
<proteinExistence type="predicted"/>
<accession>A0ABP0DCJ1</accession>
<evidence type="ECO:0000313" key="3">
    <source>
        <dbReference type="Proteomes" id="UP001642501"/>
    </source>
</evidence>
<gene>
    <name evidence="2" type="ORF">SEPCBS57363_001844</name>
</gene>
<feature type="compositionally biased region" description="Basic and acidic residues" evidence="1">
    <location>
        <begin position="280"/>
        <end position="294"/>
    </location>
</feature>
<reference evidence="2 3" key="1">
    <citation type="submission" date="2024-01" db="EMBL/GenBank/DDBJ databases">
        <authorList>
            <person name="Allen C."/>
            <person name="Tagirdzhanova G."/>
        </authorList>
    </citation>
    <scope>NUCLEOTIDE SEQUENCE [LARGE SCALE GENOMIC DNA]</scope>
    <source>
        <strain evidence="2 3">CBS 573.63</strain>
    </source>
</reference>
<organism evidence="2 3">
    <name type="scientific">Sporothrix epigloea</name>
    <dbReference type="NCBI Taxonomy" id="1892477"/>
    <lineage>
        <taxon>Eukaryota</taxon>
        <taxon>Fungi</taxon>
        <taxon>Dikarya</taxon>
        <taxon>Ascomycota</taxon>
        <taxon>Pezizomycotina</taxon>
        <taxon>Sordariomycetes</taxon>
        <taxon>Sordariomycetidae</taxon>
        <taxon>Ophiostomatales</taxon>
        <taxon>Ophiostomataceae</taxon>
        <taxon>Sporothrix</taxon>
    </lineage>
</organism>
<dbReference type="PANTHER" id="PTHR35204">
    <property type="entry name" value="YALI0A21131P"/>
    <property type="match status" value="1"/>
</dbReference>
<feature type="region of interest" description="Disordered" evidence="1">
    <location>
        <begin position="280"/>
        <end position="358"/>
    </location>
</feature>
<evidence type="ECO:0000256" key="1">
    <source>
        <dbReference type="SAM" id="MobiDB-lite"/>
    </source>
</evidence>
<protein>
    <submittedName>
        <fullName evidence="2">Uncharacterized protein</fullName>
    </submittedName>
</protein>
<dbReference type="EMBL" id="CAWUOM010000021">
    <property type="protein sequence ID" value="CAK7265940.1"/>
    <property type="molecule type" value="Genomic_DNA"/>
</dbReference>
<comment type="caution">
    <text evidence="2">The sequence shown here is derived from an EMBL/GenBank/DDBJ whole genome shotgun (WGS) entry which is preliminary data.</text>
</comment>
<sequence length="630" mass="69856">MSDLSPAEVVLVATMAAAPVHLAMRALAVCACVMACFLSHAAAADRYNDPGEQLPIGSDNDDTVNSSSPPPLQSFVGRLNFSSSAPHLFASVHGLLQQWPNTVFPNGHTFAAATIPAYTLLYHGLWADKKDADNPEHISPPSPEWLAFDAEMSYAIMGSSRRSWLLTYQTTRPVRVLYIDGESAALMGLGQLDSQMLLLYANVTGPRYPSRGSWIRPEYDRARGMCAWLKQQGLRGRGWGYEGIVRMNVGFEVIWCDFWSDSLRLLSRLNVTAPLIPVERKTQAGGEGENKPFDKEEDDELRRGMAKPSHFPPPPVPKHSDVGADPTNTSAPPNRLGGHYGDQYNGPSGPGHGYGDGEHGSEPFMMSQIWGWFESATRHYGSSRAGPGLGETRVQLDNCGILSYYAPRFDGSSQDSLGGDLMLARSRAEEEQQRLNLTAQGYWDPATAENRTWALRQLARRRRFHHLGNASTDDALLMRRSAEKVLARTLPASRDGKAENENGRVCSGALWTVILAEIVQSIAQQLKMLEAILFDGYAVQNSSGARTWLYRLRAQSHIFMVGYLEYPSVEENAIAWQPGSALFNRTLSLCQYRYTRLFADDQQQHQHTAPLSPEEEDLRWSVEETYGAIC</sequence>
<keyword evidence="3" id="KW-1185">Reference proteome</keyword>